<evidence type="ECO:0000256" key="4">
    <source>
        <dbReference type="ARBA" id="ARBA00022475"/>
    </source>
</evidence>
<dbReference type="Pfam" id="PF00528">
    <property type="entry name" value="BPD_transp_1"/>
    <property type="match status" value="1"/>
</dbReference>
<reference evidence="11" key="1">
    <citation type="journal article" date="2024" name="FEMS Microbiol. Lett.">
        <title>Genomic insights into Spiroplasma endosymbionts that induce male-killing and protective phenotypes in the pea aphid.</title>
        <authorList>
            <person name="Arai H."/>
            <person name="Legeai F."/>
            <person name="Kageyama D."/>
            <person name="Sugio A."/>
            <person name="Simon J.C."/>
        </authorList>
    </citation>
    <scope>NUCLEOTIDE SEQUENCE [LARGE SCALE GENOMIC DNA]</scope>
    <source>
        <strain evidence="11">sAp269</strain>
    </source>
</reference>
<accession>A0ABM8JKJ7</accession>
<feature type="transmembrane region" description="Helical" evidence="8">
    <location>
        <begin position="172"/>
        <end position="193"/>
    </location>
</feature>
<comment type="subcellular location">
    <subcellularLocation>
        <location evidence="1 8">Cell membrane</location>
        <topology evidence="1 8">Multi-pass membrane protein</topology>
    </subcellularLocation>
</comment>
<dbReference type="RefSeq" id="WP_353306566.1">
    <property type="nucleotide sequence ID" value="NZ_AP028955.1"/>
</dbReference>
<protein>
    <recommendedName>
        <fullName evidence="9">ABC transmembrane type-1 domain-containing protein</fullName>
    </recommendedName>
</protein>
<dbReference type="PANTHER" id="PTHR42929:SF1">
    <property type="entry name" value="INNER MEMBRANE ABC TRANSPORTER PERMEASE PROTEIN YDCU-RELATED"/>
    <property type="match status" value="1"/>
</dbReference>
<evidence type="ECO:0000256" key="3">
    <source>
        <dbReference type="ARBA" id="ARBA00022448"/>
    </source>
</evidence>
<dbReference type="Proteomes" id="UP001473424">
    <property type="component" value="Chromosome"/>
</dbReference>
<feature type="transmembrane region" description="Helical" evidence="8">
    <location>
        <begin position="205"/>
        <end position="231"/>
    </location>
</feature>
<feature type="domain" description="ABC transmembrane type-1" evidence="9">
    <location>
        <begin position="168"/>
        <end position="361"/>
    </location>
</feature>
<evidence type="ECO:0000256" key="8">
    <source>
        <dbReference type="RuleBase" id="RU363032"/>
    </source>
</evidence>
<evidence type="ECO:0000313" key="11">
    <source>
        <dbReference type="Proteomes" id="UP001473424"/>
    </source>
</evidence>
<keyword evidence="3 8" id="KW-0813">Transport</keyword>
<keyword evidence="4" id="KW-1003">Cell membrane</keyword>
<dbReference type="InterPro" id="IPR000515">
    <property type="entry name" value="MetI-like"/>
</dbReference>
<dbReference type="PROSITE" id="PS50928">
    <property type="entry name" value="ABC_TM1"/>
    <property type="match status" value="1"/>
</dbReference>
<keyword evidence="5 8" id="KW-0812">Transmembrane</keyword>
<evidence type="ECO:0000256" key="1">
    <source>
        <dbReference type="ARBA" id="ARBA00004651"/>
    </source>
</evidence>
<sequence length="377" mass="42966">MLCEKKLKSKMKNLFKRNIKTQILKSQDMLVNNSNPEKIIDNQNKKKYRFKKWFKLKKNNVSLQEVAKNKSKMKRAKNKKALLCWKKTNQKITFIKNKIKDKSVNFGFKSWVTLAYPYLLVMLILIVLPLLIVILYSIIKATNNAWIFRFTFSNFNDFFKENSYVMVLLRSIGYSFVATLIAVIFGYPIAYIMAFMSTKIASKNIWVLVTLPIWINILLRTIGLQIIFSILGPNVLLGTPIGIILAIVYMFMPFVILPIYNSLEKTDRNLLEVSQDLGASKMKTFWKVTFLFSVPGIVSGFTLMMLSAMTSLVVVKYIGEGKTILIANIIESYFYRGANFAYGAAISVILGIIVLIIIFSLKAIGSWATGKKIGGIN</sequence>
<feature type="transmembrane region" description="Helical" evidence="8">
    <location>
        <begin position="339"/>
        <end position="361"/>
    </location>
</feature>
<dbReference type="InterPro" id="IPR050024">
    <property type="entry name" value="MMSYN1_0196-like"/>
</dbReference>
<name>A0ABM8JKJ7_9MOLU</name>
<proteinExistence type="inferred from homology"/>
<evidence type="ECO:0000256" key="6">
    <source>
        <dbReference type="ARBA" id="ARBA00022989"/>
    </source>
</evidence>
<dbReference type="Gene3D" id="1.10.3720.10">
    <property type="entry name" value="MetI-like"/>
    <property type="match status" value="1"/>
</dbReference>
<evidence type="ECO:0000256" key="2">
    <source>
        <dbReference type="ARBA" id="ARBA00007069"/>
    </source>
</evidence>
<feature type="transmembrane region" description="Helical" evidence="8">
    <location>
        <begin position="290"/>
        <end position="319"/>
    </location>
</feature>
<dbReference type="NCBIfam" id="NF043074">
    <property type="entry name" value="MMSYN1_0196"/>
    <property type="match status" value="1"/>
</dbReference>
<dbReference type="SUPFAM" id="SSF161098">
    <property type="entry name" value="MetI-like"/>
    <property type="match status" value="1"/>
</dbReference>
<evidence type="ECO:0000256" key="5">
    <source>
        <dbReference type="ARBA" id="ARBA00022692"/>
    </source>
</evidence>
<evidence type="ECO:0000313" key="10">
    <source>
        <dbReference type="EMBL" id="BET37773.1"/>
    </source>
</evidence>
<comment type="similarity">
    <text evidence="2">Belongs to the binding-protein-dependent transport system permease family. CysTW subfamily.</text>
</comment>
<keyword evidence="11" id="KW-1185">Reference proteome</keyword>
<dbReference type="PANTHER" id="PTHR42929">
    <property type="entry name" value="INNER MEMBRANE ABC TRANSPORTER PERMEASE PROTEIN YDCU-RELATED-RELATED"/>
    <property type="match status" value="1"/>
</dbReference>
<evidence type="ECO:0000256" key="7">
    <source>
        <dbReference type="ARBA" id="ARBA00023136"/>
    </source>
</evidence>
<dbReference type="CDD" id="cd06261">
    <property type="entry name" value="TM_PBP2"/>
    <property type="match status" value="1"/>
</dbReference>
<organism evidence="10 11">
    <name type="scientific">Spiroplasma ixodetis</name>
    <dbReference type="NCBI Taxonomy" id="2141"/>
    <lineage>
        <taxon>Bacteria</taxon>
        <taxon>Bacillati</taxon>
        <taxon>Mycoplasmatota</taxon>
        <taxon>Mollicutes</taxon>
        <taxon>Entomoplasmatales</taxon>
        <taxon>Spiroplasmataceae</taxon>
        <taxon>Spiroplasma</taxon>
    </lineage>
</organism>
<keyword evidence="6 8" id="KW-1133">Transmembrane helix</keyword>
<feature type="transmembrane region" description="Helical" evidence="8">
    <location>
        <begin position="118"/>
        <end position="139"/>
    </location>
</feature>
<feature type="transmembrane region" description="Helical" evidence="8">
    <location>
        <begin position="237"/>
        <end position="260"/>
    </location>
</feature>
<dbReference type="EMBL" id="AP028955">
    <property type="protein sequence ID" value="BET37773.1"/>
    <property type="molecule type" value="Genomic_DNA"/>
</dbReference>
<keyword evidence="7 8" id="KW-0472">Membrane</keyword>
<evidence type="ECO:0000259" key="9">
    <source>
        <dbReference type="PROSITE" id="PS50928"/>
    </source>
</evidence>
<dbReference type="InterPro" id="IPR035906">
    <property type="entry name" value="MetI-like_sf"/>
</dbReference>
<gene>
    <name evidence="10" type="ORF">SAP269_03620</name>
</gene>